<protein>
    <submittedName>
        <fullName evidence="1">Uncharacterized protein</fullName>
    </submittedName>
</protein>
<organism evidence="1 2">
    <name type="scientific">Pleurodeles waltl</name>
    <name type="common">Iberian ribbed newt</name>
    <dbReference type="NCBI Taxonomy" id="8319"/>
    <lineage>
        <taxon>Eukaryota</taxon>
        <taxon>Metazoa</taxon>
        <taxon>Chordata</taxon>
        <taxon>Craniata</taxon>
        <taxon>Vertebrata</taxon>
        <taxon>Euteleostomi</taxon>
        <taxon>Amphibia</taxon>
        <taxon>Batrachia</taxon>
        <taxon>Caudata</taxon>
        <taxon>Salamandroidea</taxon>
        <taxon>Salamandridae</taxon>
        <taxon>Pleurodelinae</taxon>
        <taxon>Pleurodeles</taxon>
    </lineage>
</organism>
<dbReference type="AlphaFoldDB" id="A0AAV7S5E2"/>
<gene>
    <name evidence="1" type="ORF">NDU88_000479</name>
</gene>
<name>A0AAV7S5E2_PLEWA</name>
<proteinExistence type="predicted"/>
<dbReference type="EMBL" id="JANPWB010000008">
    <property type="protein sequence ID" value="KAJ1159976.1"/>
    <property type="molecule type" value="Genomic_DNA"/>
</dbReference>
<dbReference type="Gene3D" id="1.10.287.3160">
    <property type="match status" value="1"/>
</dbReference>
<accession>A0AAV7S5E2</accession>
<sequence length="99" mass="10642">MERLLPSLPEDARSALTPLIRDGQETARITVRTGIDSTDSVGRLMAASAAICRRAWLSPSNFSAPVRNALLDMTFDGKSLLGVHADSALRCFLDSHGSD</sequence>
<reference evidence="1" key="1">
    <citation type="journal article" date="2022" name="bioRxiv">
        <title>Sequencing and chromosome-scale assembly of the giantPleurodeles waltlgenome.</title>
        <authorList>
            <person name="Brown T."/>
            <person name="Elewa A."/>
            <person name="Iarovenko S."/>
            <person name="Subramanian E."/>
            <person name="Araus A.J."/>
            <person name="Petzold A."/>
            <person name="Susuki M."/>
            <person name="Suzuki K.-i.T."/>
            <person name="Hayashi T."/>
            <person name="Toyoda A."/>
            <person name="Oliveira C."/>
            <person name="Osipova E."/>
            <person name="Leigh N.D."/>
            <person name="Simon A."/>
            <person name="Yun M.H."/>
        </authorList>
    </citation>
    <scope>NUCLEOTIDE SEQUENCE</scope>
    <source>
        <strain evidence="1">20211129_DDA</strain>
        <tissue evidence="1">Liver</tissue>
    </source>
</reference>
<evidence type="ECO:0000313" key="2">
    <source>
        <dbReference type="Proteomes" id="UP001066276"/>
    </source>
</evidence>
<evidence type="ECO:0000313" key="1">
    <source>
        <dbReference type="EMBL" id="KAJ1159976.1"/>
    </source>
</evidence>
<comment type="caution">
    <text evidence="1">The sequence shown here is derived from an EMBL/GenBank/DDBJ whole genome shotgun (WGS) entry which is preliminary data.</text>
</comment>
<keyword evidence="2" id="KW-1185">Reference proteome</keyword>
<dbReference type="Proteomes" id="UP001066276">
    <property type="component" value="Chromosome 4_2"/>
</dbReference>